<proteinExistence type="predicted"/>
<dbReference type="Proteomes" id="UP001597187">
    <property type="component" value="Unassembled WGS sequence"/>
</dbReference>
<dbReference type="InterPro" id="IPR055813">
    <property type="entry name" value="DUF7389"/>
</dbReference>
<reference evidence="3 4" key="1">
    <citation type="journal article" date="2019" name="Int. J. Syst. Evol. Microbiol.">
        <title>The Global Catalogue of Microorganisms (GCM) 10K type strain sequencing project: providing services to taxonomists for standard genome sequencing and annotation.</title>
        <authorList>
            <consortium name="The Broad Institute Genomics Platform"/>
            <consortium name="The Broad Institute Genome Sequencing Center for Infectious Disease"/>
            <person name="Wu L."/>
            <person name="Ma J."/>
        </authorList>
    </citation>
    <scope>NUCLEOTIDE SEQUENCE [LARGE SCALE GENOMIC DNA]</scope>
    <source>
        <strain evidence="3 4">CGMCC 1.12563</strain>
    </source>
</reference>
<evidence type="ECO:0000256" key="1">
    <source>
        <dbReference type="SAM" id="MobiDB-lite"/>
    </source>
</evidence>
<protein>
    <recommendedName>
        <fullName evidence="2">DUF7389 domain-containing protein</fullName>
    </recommendedName>
</protein>
<dbReference type="Pfam" id="PF24115">
    <property type="entry name" value="DUF7389"/>
    <property type="match status" value="1"/>
</dbReference>
<keyword evidence="4" id="KW-1185">Reference proteome</keyword>
<gene>
    <name evidence="3" type="ORF">ACFSBT_14805</name>
</gene>
<dbReference type="AlphaFoldDB" id="A0ABD6AXS0"/>
<feature type="region of interest" description="Disordered" evidence="1">
    <location>
        <begin position="71"/>
        <end position="92"/>
    </location>
</feature>
<dbReference type="RefSeq" id="WP_250874477.1">
    <property type="nucleotide sequence ID" value="NZ_JALXFV010000007.1"/>
</dbReference>
<organism evidence="3 4">
    <name type="scientific">Halomarina rubra</name>
    <dbReference type="NCBI Taxonomy" id="2071873"/>
    <lineage>
        <taxon>Archaea</taxon>
        <taxon>Methanobacteriati</taxon>
        <taxon>Methanobacteriota</taxon>
        <taxon>Stenosarchaea group</taxon>
        <taxon>Halobacteria</taxon>
        <taxon>Halobacteriales</taxon>
        <taxon>Natronomonadaceae</taxon>
        <taxon>Halomarina</taxon>
    </lineage>
</organism>
<dbReference type="EMBL" id="JBHUDC010000007">
    <property type="protein sequence ID" value="MFD1514549.1"/>
    <property type="molecule type" value="Genomic_DNA"/>
</dbReference>
<name>A0ABD6AXS0_9EURY</name>
<feature type="domain" description="DUF7389" evidence="2">
    <location>
        <begin position="13"/>
        <end position="71"/>
    </location>
</feature>
<comment type="caution">
    <text evidence="3">The sequence shown here is derived from an EMBL/GenBank/DDBJ whole genome shotgun (WGS) entry which is preliminary data.</text>
</comment>
<evidence type="ECO:0000259" key="2">
    <source>
        <dbReference type="Pfam" id="PF24115"/>
    </source>
</evidence>
<accession>A0ABD6AXS0</accession>
<evidence type="ECO:0000313" key="3">
    <source>
        <dbReference type="EMBL" id="MFD1514549.1"/>
    </source>
</evidence>
<evidence type="ECO:0000313" key="4">
    <source>
        <dbReference type="Proteomes" id="UP001597187"/>
    </source>
</evidence>
<sequence length="92" mass="10042">MTDEPTQPDAQLTDRIERTDVGVSLTVKLKRGTGTRDQDTITAKVKATTLEEAREDMDELRAYVRALADEVGPSNPSRSSRLLATPVACITP</sequence>